<dbReference type="AlphaFoldDB" id="A0A6P1TIL0"/>
<dbReference type="Pfam" id="PF01381">
    <property type="entry name" value="HTH_3"/>
    <property type="match status" value="1"/>
</dbReference>
<dbReference type="PANTHER" id="PTHR46558">
    <property type="entry name" value="TRACRIPTIONAL REGULATORY PROTEIN-RELATED-RELATED"/>
    <property type="match status" value="1"/>
</dbReference>
<evidence type="ECO:0000256" key="1">
    <source>
        <dbReference type="ARBA" id="ARBA00023125"/>
    </source>
</evidence>
<evidence type="ECO:0000313" key="4">
    <source>
        <dbReference type="Proteomes" id="UP000464314"/>
    </source>
</evidence>
<feature type="domain" description="HTH cro/C1-type" evidence="2">
    <location>
        <begin position="12"/>
        <end position="66"/>
    </location>
</feature>
<dbReference type="Proteomes" id="UP000464314">
    <property type="component" value="Chromosome"/>
</dbReference>
<dbReference type="InterPro" id="IPR010982">
    <property type="entry name" value="Lambda_DNA-bd_dom_sf"/>
</dbReference>
<dbReference type="GO" id="GO:0003677">
    <property type="term" value="F:DNA binding"/>
    <property type="evidence" value="ECO:0007669"/>
    <property type="project" value="UniProtKB-KW"/>
</dbReference>
<dbReference type="PANTHER" id="PTHR46558:SF11">
    <property type="entry name" value="HTH-TYPE TRANSCRIPTIONAL REGULATOR XRE"/>
    <property type="match status" value="1"/>
</dbReference>
<organism evidence="3 4">
    <name type="scientific">Anaerocolumna sedimenticola</name>
    <dbReference type="NCBI Taxonomy" id="2696063"/>
    <lineage>
        <taxon>Bacteria</taxon>
        <taxon>Bacillati</taxon>
        <taxon>Bacillota</taxon>
        <taxon>Clostridia</taxon>
        <taxon>Lachnospirales</taxon>
        <taxon>Lachnospiraceae</taxon>
        <taxon>Anaerocolumna</taxon>
    </lineage>
</organism>
<name>A0A6P1TIL0_9FIRM</name>
<dbReference type="RefSeq" id="WP_161836785.1">
    <property type="nucleotide sequence ID" value="NZ_CP048000.1"/>
</dbReference>
<keyword evidence="1" id="KW-0238">DNA-binding</keyword>
<dbReference type="KEGG" id="anr:Ana3638_03425"/>
<evidence type="ECO:0000313" key="3">
    <source>
        <dbReference type="EMBL" id="QHQ59949.1"/>
    </source>
</evidence>
<dbReference type="SUPFAM" id="SSF47413">
    <property type="entry name" value="lambda repressor-like DNA-binding domains"/>
    <property type="match status" value="1"/>
</dbReference>
<dbReference type="SMART" id="SM00530">
    <property type="entry name" value="HTH_XRE"/>
    <property type="match status" value="1"/>
</dbReference>
<proteinExistence type="predicted"/>
<reference evidence="3 4" key="1">
    <citation type="submission" date="2020-01" db="EMBL/GenBank/DDBJ databases">
        <title>Genome analysis of Anaerocolumna sp. CBA3638.</title>
        <authorList>
            <person name="Kim J."/>
            <person name="Roh S.W."/>
        </authorList>
    </citation>
    <scope>NUCLEOTIDE SEQUENCE [LARGE SCALE GENOMIC DNA]</scope>
    <source>
        <strain evidence="3 4">CBA3638</strain>
    </source>
</reference>
<dbReference type="CDD" id="cd00093">
    <property type="entry name" value="HTH_XRE"/>
    <property type="match status" value="1"/>
</dbReference>
<gene>
    <name evidence="3" type="ORF">Ana3638_03425</name>
</gene>
<keyword evidence="4" id="KW-1185">Reference proteome</keyword>
<dbReference type="InterPro" id="IPR001387">
    <property type="entry name" value="Cro/C1-type_HTH"/>
</dbReference>
<evidence type="ECO:0000259" key="2">
    <source>
        <dbReference type="PROSITE" id="PS50943"/>
    </source>
</evidence>
<dbReference type="Gene3D" id="1.10.260.40">
    <property type="entry name" value="lambda repressor-like DNA-binding domains"/>
    <property type="match status" value="1"/>
</dbReference>
<sequence length="146" mass="16762">MDDQKQIIARRIKELRLDKRLTQKELAKQTGLSVSSIIGYENGLREPNSKAMAALERFFRVSGDYLRGEIDRVTFHKNSDVIDNVLKESLDFVSKKIINTESDHTSSLEGVRLLINYYLSLNDTGRTELLKRASELTQISSYTDMF</sequence>
<dbReference type="EMBL" id="CP048000">
    <property type="protein sequence ID" value="QHQ59949.1"/>
    <property type="molecule type" value="Genomic_DNA"/>
</dbReference>
<protein>
    <submittedName>
        <fullName evidence="3">Helix-turn-helix domain-containing protein</fullName>
    </submittedName>
</protein>
<dbReference type="PROSITE" id="PS50943">
    <property type="entry name" value="HTH_CROC1"/>
    <property type="match status" value="1"/>
</dbReference>
<accession>A0A6P1TIL0</accession>